<dbReference type="CDD" id="cd12152">
    <property type="entry name" value="F1-ATPase_delta"/>
    <property type="match status" value="1"/>
</dbReference>
<keyword evidence="7" id="KW-1003">Cell membrane</keyword>
<dbReference type="Gene3D" id="2.60.15.10">
    <property type="entry name" value="F0F1 ATP synthase delta/epsilon subunit, N-terminal"/>
    <property type="match status" value="1"/>
</dbReference>
<keyword evidence="4 7" id="KW-0406">Ion transport</keyword>
<evidence type="ECO:0000313" key="10">
    <source>
        <dbReference type="Proteomes" id="UP000178446"/>
    </source>
</evidence>
<gene>
    <name evidence="7" type="primary">atpC</name>
    <name evidence="9" type="ORF">A2685_02910</name>
</gene>
<keyword evidence="6 7" id="KW-0139">CF(1)</keyword>
<dbReference type="GO" id="GO:0012505">
    <property type="term" value="C:endomembrane system"/>
    <property type="evidence" value="ECO:0007669"/>
    <property type="project" value="UniProtKB-SubCell"/>
</dbReference>
<comment type="subunit">
    <text evidence="7">F-type ATPases have 2 components, CF(1) - the catalytic core - and CF(0) - the membrane proton channel. CF(1) has five subunits: alpha(3), beta(3), gamma(1), delta(1), epsilon(1). CF(0) has three main subunits: a, b and c.</text>
</comment>
<accession>A0A1F7XSS6</accession>
<comment type="function">
    <text evidence="7">Produces ATP from ADP in the presence of a proton gradient across the membrane.</text>
</comment>
<keyword evidence="3 7" id="KW-0813">Transport</keyword>
<feature type="domain" description="ATP synthase F1 complex delta/epsilon subunit N-terminal" evidence="8">
    <location>
        <begin position="3"/>
        <end position="80"/>
    </location>
</feature>
<evidence type="ECO:0000256" key="2">
    <source>
        <dbReference type="ARBA" id="ARBA00005712"/>
    </source>
</evidence>
<proteinExistence type="inferred from homology"/>
<evidence type="ECO:0000256" key="1">
    <source>
        <dbReference type="ARBA" id="ARBA00004184"/>
    </source>
</evidence>
<evidence type="ECO:0000256" key="6">
    <source>
        <dbReference type="ARBA" id="ARBA00023196"/>
    </source>
</evidence>
<evidence type="ECO:0000259" key="8">
    <source>
        <dbReference type="Pfam" id="PF02823"/>
    </source>
</evidence>
<dbReference type="Pfam" id="PF02823">
    <property type="entry name" value="ATP-synt_DE_N"/>
    <property type="match status" value="1"/>
</dbReference>
<dbReference type="AlphaFoldDB" id="A0A1F7XSS6"/>
<evidence type="ECO:0000256" key="4">
    <source>
        <dbReference type="ARBA" id="ARBA00023065"/>
    </source>
</evidence>
<dbReference type="GO" id="GO:0046933">
    <property type="term" value="F:proton-transporting ATP synthase activity, rotational mechanism"/>
    <property type="evidence" value="ECO:0007669"/>
    <property type="project" value="UniProtKB-UniRule"/>
</dbReference>
<comment type="similarity">
    <text evidence="2 7">Belongs to the ATPase epsilon chain family.</text>
</comment>
<dbReference type="InterPro" id="IPR001469">
    <property type="entry name" value="ATP_synth_F1_dsu/esu"/>
</dbReference>
<dbReference type="GO" id="GO:0045259">
    <property type="term" value="C:proton-transporting ATP synthase complex"/>
    <property type="evidence" value="ECO:0007669"/>
    <property type="project" value="UniProtKB-KW"/>
</dbReference>
<evidence type="ECO:0000256" key="3">
    <source>
        <dbReference type="ARBA" id="ARBA00022448"/>
    </source>
</evidence>
<evidence type="ECO:0000313" key="9">
    <source>
        <dbReference type="EMBL" id="OGM18097.1"/>
    </source>
</evidence>
<evidence type="ECO:0000256" key="7">
    <source>
        <dbReference type="HAMAP-Rule" id="MF_00530"/>
    </source>
</evidence>
<keyword evidence="7" id="KW-0375">Hydrogen ion transport</keyword>
<keyword evidence="7" id="KW-0066">ATP synthesis</keyword>
<dbReference type="Proteomes" id="UP000178446">
    <property type="component" value="Unassembled WGS sequence"/>
</dbReference>
<dbReference type="SUPFAM" id="SSF51344">
    <property type="entry name" value="Epsilon subunit of F1F0-ATP synthase N-terminal domain"/>
    <property type="match status" value="1"/>
</dbReference>
<organism evidence="9 10">
    <name type="scientific">Candidatus Woesebacteria bacterium RIFCSPHIGHO2_01_FULL_37_10</name>
    <dbReference type="NCBI Taxonomy" id="1802489"/>
    <lineage>
        <taxon>Bacteria</taxon>
        <taxon>Candidatus Woeseibacteriota</taxon>
    </lineage>
</organism>
<sequence length="139" mass="15131">MNFHLAIVSMEGEIFSGEVSELTLPTLEGEAVILAKHMPYVTPVTTGEVTIKTASGLTSYSIGKGVFVTSESKATLLIEDVTASNEISEIKALEAQKVARELLQKGLSGEEKLQTLYALRKSLVDLKIARKRKKITTHI</sequence>
<dbReference type="InterPro" id="IPR020546">
    <property type="entry name" value="ATP_synth_F1_dsu/esu_N"/>
</dbReference>
<evidence type="ECO:0000256" key="5">
    <source>
        <dbReference type="ARBA" id="ARBA00023136"/>
    </source>
</evidence>
<name>A0A1F7XSS6_9BACT</name>
<protein>
    <recommendedName>
        <fullName evidence="7">ATP synthase epsilon chain</fullName>
    </recommendedName>
    <alternativeName>
        <fullName evidence="7">ATP synthase F1 sector epsilon subunit</fullName>
    </alternativeName>
    <alternativeName>
        <fullName evidence="7">F-ATPase epsilon subunit</fullName>
    </alternativeName>
</protein>
<reference evidence="9 10" key="1">
    <citation type="journal article" date="2016" name="Nat. Commun.">
        <title>Thousands of microbial genomes shed light on interconnected biogeochemical processes in an aquifer system.</title>
        <authorList>
            <person name="Anantharaman K."/>
            <person name="Brown C.T."/>
            <person name="Hug L.A."/>
            <person name="Sharon I."/>
            <person name="Castelle C.J."/>
            <person name="Probst A.J."/>
            <person name="Thomas B.C."/>
            <person name="Singh A."/>
            <person name="Wilkins M.J."/>
            <person name="Karaoz U."/>
            <person name="Brodie E.L."/>
            <person name="Williams K.H."/>
            <person name="Hubbard S.S."/>
            <person name="Banfield J.F."/>
        </authorList>
    </citation>
    <scope>NUCLEOTIDE SEQUENCE [LARGE SCALE GENOMIC DNA]</scope>
</reference>
<comment type="caution">
    <text evidence="9">The sequence shown here is derived from an EMBL/GenBank/DDBJ whole genome shotgun (WGS) entry which is preliminary data.</text>
</comment>
<comment type="subcellular location">
    <subcellularLocation>
        <location evidence="7">Cell membrane</location>
        <topology evidence="7">Peripheral membrane protein</topology>
    </subcellularLocation>
    <subcellularLocation>
        <location evidence="1">Endomembrane system</location>
        <topology evidence="1">Peripheral membrane protein</topology>
    </subcellularLocation>
</comment>
<dbReference type="GO" id="GO:0005524">
    <property type="term" value="F:ATP binding"/>
    <property type="evidence" value="ECO:0007669"/>
    <property type="project" value="UniProtKB-UniRule"/>
</dbReference>
<dbReference type="HAMAP" id="MF_00530">
    <property type="entry name" value="ATP_synth_epsil_bac"/>
    <property type="match status" value="1"/>
</dbReference>
<dbReference type="GO" id="GO:0005886">
    <property type="term" value="C:plasma membrane"/>
    <property type="evidence" value="ECO:0007669"/>
    <property type="project" value="UniProtKB-SubCell"/>
</dbReference>
<keyword evidence="5 7" id="KW-0472">Membrane</keyword>
<dbReference type="InterPro" id="IPR036771">
    <property type="entry name" value="ATPsynth_dsu/esu_N"/>
</dbReference>
<dbReference type="EMBL" id="MGGB01000057">
    <property type="protein sequence ID" value="OGM18097.1"/>
    <property type="molecule type" value="Genomic_DNA"/>
</dbReference>